<dbReference type="eggNOG" id="KOG1581">
    <property type="taxonomic scope" value="Eukaryota"/>
</dbReference>
<feature type="transmembrane region" description="Helical" evidence="1">
    <location>
        <begin position="80"/>
        <end position="103"/>
    </location>
</feature>
<keyword evidence="1" id="KW-1133">Transmembrane helix</keyword>
<sequence>MYGLLGLPYISVTVNTVTCSALQFLLHADMRQHRRCRCSRLRLKRRRPFLLKVWPALVLLLFPSTVAAEESSLLEGWNDVWLFRFLVNMLGYSTIIIPGYLLISYFKRTNYLETGSGVCFPFIKTCVFGSESKTGLLDDVSVSTRNEGDSGSSVKQVIKLIFCAAGLQVGIIPKSYRH</sequence>
<evidence type="ECO:0000313" key="2">
    <source>
        <dbReference type="EMBL" id="KKF26180.1"/>
    </source>
</evidence>
<evidence type="ECO:0000256" key="1">
    <source>
        <dbReference type="SAM" id="Phobius"/>
    </source>
</evidence>
<keyword evidence="1" id="KW-0812">Transmembrane</keyword>
<organism evidence="2">
    <name type="scientific">Larimichthys crocea</name>
    <name type="common">Large yellow croaker</name>
    <name type="synonym">Pseudosciaena crocea</name>
    <dbReference type="NCBI Taxonomy" id="215358"/>
    <lineage>
        <taxon>Eukaryota</taxon>
        <taxon>Metazoa</taxon>
        <taxon>Chordata</taxon>
        <taxon>Craniata</taxon>
        <taxon>Vertebrata</taxon>
        <taxon>Euteleostomi</taxon>
        <taxon>Actinopterygii</taxon>
        <taxon>Neopterygii</taxon>
        <taxon>Teleostei</taxon>
        <taxon>Neoteleostei</taxon>
        <taxon>Acanthomorphata</taxon>
        <taxon>Eupercaria</taxon>
        <taxon>Sciaenidae</taxon>
        <taxon>Larimichthys</taxon>
    </lineage>
</organism>
<accession>A0A0F8AQ47</accession>
<name>A0A0F8AQ47_LARCR</name>
<dbReference type="AlphaFoldDB" id="A0A0F8AQ47"/>
<keyword evidence="1" id="KW-0472">Membrane</keyword>
<proteinExistence type="predicted"/>
<feature type="transmembrane region" description="Helical" evidence="1">
    <location>
        <begin position="49"/>
        <end position="68"/>
    </location>
</feature>
<feature type="transmembrane region" description="Helical" evidence="1">
    <location>
        <begin position="6"/>
        <end position="28"/>
    </location>
</feature>
<protein>
    <submittedName>
        <fullName evidence="2">Adenosine 3'-phospho 5'-phosphosulfate transporter 1</fullName>
    </submittedName>
</protein>
<reference evidence="2" key="1">
    <citation type="journal article" date="2015" name="PLoS Genet.">
        <title>Genome Sequencing of the Perciform Fish Larimichthys crocea Provides Insights into Molecular and Genetic Mechanisms of Stress Adaptation.</title>
        <authorList>
            <person name="Ao J."/>
            <person name="Mu Y."/>
            <person name="Xiang L.X."/>
            <person name="Fan D."/>
            <person name="Feng M."/>
            <person name="Zhang S."/>
            <person name="Shi Q."/>
            <person name="Zhu L.Y."/>
            <person name="Li T."/>
            <person name="Ding Y."/>
            <person name="Nie L."/>
            <person name="Li Q."/>
            <person name="Dong W.R."/>
            <person name="Jiang L."/>
            <person name="Sun B."/>
            <person name="Zhang X."/>
            <person name="Li M."/>
            <person name="Zhang H.Q."/>
            <person name="Xie S."/>
            <person name="Zhu Y."/>
            <person name="Jiang X."/>
            <person name="Wang X."/>
            <person name="Mu P."/>
            <person name="Chen W."/>
            <person name="Yue Z."/>
            <person name="Wang Z."/>
            <person name="Wang J."/>
            <person name="Shao J.Z."/>
            <person name="Chen X."/>
        </authorList>
    </citation>
    <scope>NUCLEOTIDE SEQUENCE [LARGE SCALE GENOMIC DNA]</scope>
    <source>
        <strain evidence="2">SSNF</strain>
        <tissue evidence="2">Blood</tissue>
    </source>
</reference>
<dbReference type="EMBL" id="KQ041482">
    <property type="protein sequence ID" value="KKF26180.1"/>
    <property type="molecule type" value="Genomic_DNA"/>
</dbReference>
<gene>
    <name evidence="2" type="ORF">EH28_00140</name>
</gene>